<feature type="non-terminal residue" evidence="2">
    <location>
        <position position="559"/>
    </location>
</feature>
<evidence type="ECO:0000313" key="3">
    <source>
        <dbReference type="Proteomes" id="UP000781173"/>
    </source>
</evidence>
<accession>A0A952DRS4</accession>
<comment type="caution">
    <text evidence="2">The sequence shown here is derived from an EMBL/GenBank/DDBJ whole genome shotgun (WGS) entry which is preliminary data.</text>
</comment>
<evidence type="ECO:0000313" key="2">
    <source>
        <dbReference type="EMBL" id="MBW7953536.1"/>
    </source>
</evidence>
<dbReference type="AlphaFoldDB" id="A0A952DRS4"/>
<protein>
    <submittedName>
        <fullName evidence="2">Uncharacterized protein</fullName>
    </submittedName>
</protein>
<dbReference type="EMBL" id="JACFOF010000004">
    <property type="protein sequence ID" value="MBW7953536.1"/>
    <property type="molecule type" value="Genomic_DNA"/>
</dbReference>
<feature type="region of interest" description="Disordered" evidence="1">
    <location>
        <begin position="97"/>
        <end position="165"/>
    </location>
</feature>
<reference evidence="2" key="1">
    <citation type="journal article" date="2022" name="ISME J.">
        <title>A general approach to explore prokaryotic protein glycosylation reveals the unique surface layer modulation of an anammox bacterium.</title>
        <authorList>
            <person name="Pabst M."/>
            <person name="Grouzdev D.S."/>
            <person name="Lawson C.E."/>
            <person name="Kleikamp H.B.C."/>
            <person name="de Ram C."/>
            <person name="Louwen R."/>
            <person name="Lin Y.M."/>
            <person name="Lucker S."/>
            <person name="van Loosdrecht M.C.M."/>
            <person name="Laureni M."/>
        </authorList>
    </citation>
    <scope>NUCLEOTIDE SEQUENCE</scope>
    <source>
        <strain evidence="2">BROCD043</strain>
    </source>
</reference>
<evidence type="ECO:0000256" key="1">
    <source>
        <dbReference type="SAM" id="MobiDB-lite"/>
    </source>
</evidence>
<feature type="compositionally biased region" description="Gly residues" evidence="1">
    <location>
        <begin position="154"/>
        <end position="165"/>
    </location>
</feature>
<feature type="non-terminal residue" evidence="2">
    <location>
        <position position="1"/>
    </location>
</feature>
<dbReference type="PANTHER" id="PTHR31513">
    <property type="entry name" value="EPHRIN TYPE-B RECEPTOR"/>
    <property type="match status" value="1"/>
</dbReference>
<dbReference type="PANTHER" id="PTHR31513:SF2">
    <property type="entry name" value="MRAZ"/>
    <property type="match status" value="1"/>
</dbReference>
<proteinExistence type="predicted"/>
<feature type="compositionally biased region" description="Gly residues" evidence="1">
    <location>
        <begin position="105"/>
        <end position="132"/>
    </location>
</feature>
<dbReference type="Proteomes" id="UP000781173">
    <property type="component" value="Unassembled WGS sequence"/>
</dbReference>
<name>A0A952DRS4_9BACT</name>
<sequence length="559" mass="57208">IQAFGGGGGSFGGAGTIYVFSRSINPEVGSLYLFSNRSNIDYSEDFVAGEFFLHDLILDDGVKVKLNSNLDEGYGTIYNLTGDFYLGENSLIDGFARGYPSEQGPGAGQTGLGQSGGGGAGHGGSGGNGESDGGNPSPVGGQFYGNQREPLTVGSGGGRSGAGAAGGRGGGAIALRVRTGHVEINGNIDVRGEAGLIASPGGGGGAGGSVLIEGQTCDISGNILANGGNGGEEAFDGGGAGGGRVSILTTQGPCDINGLVDVNQGSSSGGQSGQVGTYPTLGTIPAVPDFRDQFKTDSVTTIPVGGITQEQEVVLKVNMSDPGGSESNSISLQAQFEVVRVDEEFTGVALISSENFFLASDSQDEESSVLGISTSTTGNYSGGAPLLAEASISDLIPGASYKWRARVINPSEGISGTWVEYGGNGSDQADFIVSTVESLTIESDKYNVEVGEPITLTVSSLDEDNQLDPSYRGTVQFISNSETAVLPVNYSYTSIDQGVKEFTEETIFVEPGVYTITVRDTINALLQATTADITVTGDPESENNIDPDICLIEPNRIEC</sequence>
<organism evidence="2 3">
    <name type="scientific">Candidatus Dojkabacteria bacterium</name>
    <dbReference type="NCBI Taxonomy" id="2099670"/>
    <lineage>
        <taxon>Bacteria</taxon>
        <taxon>Candidatus Dojkabacteria</taxon>
    </lineage>
</organism>
<gene>
    <name evidence="2" type="ORF">H3C67_02010</name>
</gene>